<reference evidence="16 17" key="1">
    <citation type="submission" date="2020-04" db="EMBL/GenBank/DDBJ databases">
        <title>Perkinsus chesapeaki whole genome sequence.</title>
        <authorList>
            <person name="Bogema D.R."/>
        </authorList>
    </citation>
    <scope>NUCLEOTIDE SEQUENCE [LARGE SCALE GENOMIC DNA]</scope>
    <source>
        <strain evidence="16">ATCC PRA-425</strain>
    </source>
</reference>
<dbReference type="EMBL" id="JAAPAO010000171">
    <property type="protein sequence ID" value="KAF4669396.1"/>
    <property type="molecule type" value="Genomic_DNA"/>
</dbReference>
<keyword evidence="5" id="KW-0285">Flavoprotein</keyword>
<dbReference type="InterPro" id="IPR014729">
    <property type="entry name" value="Rossmann-like_a/b/a_fold"/>
</dbReference>
<dbReference type="GO" id="GO:0003904">
    <property type="term" value="F:deoxyribodipyrimidine photo-lyase activity"/>
    <property type="evidence" value="ECO:0007669"/>
    <property type="project" value="UniProtKB-EC"/>
</dbReference>
<evidence type="ECO:0000256" key="13">
    <source>
        <dbReference type="SAM" id="Coils"/>
    </source>
</evidence>
<evidence type="ECO:0000256" key="10">
    <source>
        <dbReference type="ARBA" id="ARBA00023239"/>
    </source>
</evidence>
<dbReference type="Pfam" id="PF00875">
    <property type="entry name" value="DNA_photolyase"/>
    <property type="match status" value="1"/>
</dbReference>
<dbReference type="FunFam" id="1.25.40.80:FF:000004">
    <property type="entry name" value="Deoxyribodipyrimidine photolyase"/>
    <property type="match status" value="1"/>
</dbReference>
<protein>
    <recommendedName>
        <fullName evidence="4">Deoxyribodipyrimidine photo-lyase</fullName>
        <ecNumber evidence="3">4.1.99.3</ecNumber>
    </recommendedName>
    <alternativeName>
        <fullName evidence="11">DNA photolyase</fullName>
    </alternativeName>
</protein>
<sequence length="788" mass="88991">MPAIPVVHQGRVRCLHSPPDCPDQPTGAVIYWMSREIRSKDNWALLYAQSLALKGKQPLVVVYNLTIGYLGGALRQHAFKVAGLRVVAKNLKDKGIAFRVDYADDFPARLADIAKNLQASHVVTDFTPLRVSKEWEESFKKEAQRLKIKFDQVDAHNVVPCWVASDKQEYAARTIRPRLWRHWDTYATDYPQVERHPYPYGGEGFEVTEDSEFDRLLNDEALLGHLDHTVKPVSWLVAGEDAGLEHLHNFVKCMKGYNKKRNDPTKDATSDLSPYFHYGMISPQRAVMEVSRATSVPKPDRDAFVEEAFIRRELADNFCYYNQNYDSFEGFHSWAQKTLNDHAKDKRKYLYDLETLEKALTHDELWNACQNEMMKHGKMQGYLRMYWGKKILEWTASPRQALQFAIYLNDKYELDGRDPNGYVGCAWSIGGVHDQGWAERPIFGKIRYMTYDGCKRKFDVQAYVKKWGGIGEEGRASSGGIKAFFKPLKTTSKRAAEDPSAASKRPRLCMSLKNIGDEIAALQDYMVSRFDILEEKMDKLTSNVDSLRDQLRTLQKRRPAAAHVADEDETIFYPLSASFLEATVVHNSSTAEDDNSNADVDAEDHEASPAVSCRSTASHTELCTGKVTGTRGRAKKAIGGVRGKANPSPMNEGKRDSFMSTFSHSRDGPKTPLTRAAVSNIRTPMTSTTAKKKRRMEVEPIYLVEMDLTVRHKGRDLCDLKGFSFWPKGLLSSQLLQKLRKDAKIRHLLDQSEGLSFQGVTADGEVIALDEGAAGSSARGYEKLIVTL</sequence>
<evidence type="ECO:0000256" key="3">
    <source>
        <dbReference type="ARBA" id="ARBA00013149"/>
    </source>
</evidence>
<organism evidence="16 17">
    <name type="scientific">Perkinsus chesapeaki</name>
    <name type="common">Clam parasite</name>
    <name type="synonym">Perkinsus andrewsi</name>
    <dbReference type="NCBI Taxonomy" id="330153"/>
    <lineage>
        <taxon>Eukaryota</taxon>
        <taxon>Sar</taxon>
        <taxon>Alveolata</taxon>
        <taxon>Perkinsozoa</taxon>
        <taxon>Perkinsea</taxon>
        <taxon>Perkinsida</taxon>
        <taxon>Perkinsidae</taxon>
        <taxon>Perkinsus</taxon>
    </lineage>
</organism>
<keyword evidence="13" id="KW-0175">Coiled coil</keyword>
<dbReference type="InterPro" id="IPR006050">
    <property type="entry name" value="DNA_photolyase_N"/>
</dbReference>
<dbReference type="GO" id="GO:0003677">
    <property type="term" value="F:DNA binding"/>
    <property type="evidence" value="ECO:0007669"/>
    <property type="project" value="UniProtKB-KW"/>
</dbReference>
<evidence type="ECO:0000256" key="2">
    <source>
        <dbReference type="ARBA" id="ARBA00006409"/>
    </source>
</evidence>
<evidence type="ECO:0000256" key="14">
    <source>
        <dbReference type="SAM" id="MobiDB-lite"/>
    </source>
</evidence>
<dbReference type="Gene3D" id="1.25.40.80">
    <property type="match status" value="1"/>
</dbReference>
<evidence type="ECO:0000256" key="5">
    <source>
        <dbReference type="ARBA" id="ARBA00022630"/>
    </source>
</evidence>
<dbReference type="PROSITE" id="PS51645">
    <property type="entry name" value="PHR_CRY_ALPHA_BETA"/>
    <property type="match status" value="1"/>
</dbReference>
<keyword evidence="8" id="KW-0238">DNA-binding</keyword>
<dbReference type="OrthoDB" id="496749at2759"/>
<evidence type="ECO:0000256" key="12">
    <source>
        <dbReference type="ARBA" id="ARBA00033999"/>
    </source>
</evidence>
<dbReference type="InterPro" id="IPR036134">
    <property type="entry name" value="Crypto/Photolyase_FAD-like_sf"/>
</dbReference>
<dbReference type="NCBIfam" id="TIGR00591">
    <property type="entry name" value="phr2"/>
    <property type="match status" value="1"/>
</dbReference>
<dbReference type="GO" id="GO:0000719">
    <property type="term" value="P:photoreactive repair"/>
    <property type="evidence" value="ECO:0007669"/>
    <property type="project" value="TreeGrafter"/>
</dbReference>
<evidence type="ECO:0000256" key="7">
    <source>
        <dbReference type="ARBA" id="ARBA00022827"/>
    </source>
</evidence>
<proteinExistence type="inferred from homology"/>
<dbReference type="PANTHER" id="PTHR10211">
    <property type="entry name" value="DEOXYRIBODIPYRIMIDINE PHOTOLYASE"/>
    <property type="match status" value="1"/>
</dbReference>
<feature type="domain" description="Photolyase/cryptochrome alpha/beta" evidence="15">
    <location>
        <begin position="27"/>
        <end position="161"/>
    </location>
</feature>
<gene>
    <name evidence="16" type="ORF">FOL47_002556</name>
</gene>
<keyword evidence="7" id="KW-0274">FAD</keyword>
<evidence type="ECO:0000256" key="4">
    <source>
        <dbReference type="ARBA" id="ARBA00014046"/>
    </source>
</evidence>
<accession>A0A7J6MDD6</accession>
<evidence type="ECO:0000256" key="1">
    <source>
        <dbReference type="ARBA" id="ARBA00001974"/>
    </source>
</evidence>
<comment type="catalytic activity">
    <reaction evidence="12">
        <text>cyclobutadipyrimidine (in DNA) = 2 pyrimidine residues (in DNA).</text>
        <dbReference type="EC" id="4.1.99.3"/>
    </reaction>
</comment>
<comment type="similarity">
    <text evidence="2">Belongs to the DNA photolyase class-2 family.</text>
</comment>
<dbReference type="SUPFAM" id="SSF48173">
    <property type="entry name" value="Cryptochrome/photolyase FAD-binding domain"/>
    <property type="match status" value="1"/>
</dbReference>
<evidence type="ECO:0000313" key="16">
    <source>
        <dbReference type="EMBL" id="KAF4669396.1"/>
    </source>
</evidence>
<dbReference type="AlphaFoldDB" id="A0A7J6MDD6"/>
<dbReference type="Gene3D" id="1.10.579.10">
    <property type="entry name" value="DNA Cyclobutane Dipyrimidine Photolyase, subunit A, domain 3"/>
    <property type="match status" value="1"/>
</dbReference>
<name>A0A7J6MDD6_PERCH</name>
<dbReference type="InterPro" id="IPR052219">
    <property type="entry name" value="Photolyase_Class-2"/>
</dbReference>
<keyword evidence="9" id="KW-0234">DNA repair</keyword>
<evidence type="ECO:0000259" key="15">
    <source>
        <dbReference type="PROSITE" id="PS51645"/>
    </source>
</evidence>
<dbReference type="PANTHER" id="PTHR10211:SF0">
    <property type="entry name" value="DEOXYRIBODIPYRIMIDINE PHOTO-LYASE"/>
    <property type="match status" value="1"/>
</dbReference>
<dbReference type="InterPro" id="IPR036155">
    <property type="entry name" value="Crypto/Photolyase_N_sf"/>
</dbReference>
<evidence type="ECO:0000256" key="9">
    <source>
        <dbReference type="ARBA" id="ARBA00023204"/>
    </source>
</evidence>
<feature type="region of interest" description="Disordered" evidence="14">
    <location>
        <begin position="634"/>
        <end position="654"/>
    </location>
</feature>
<evidence type="ECO:0000313" key="17">
    <source>
        <dbReference type="Proteomes" id="UP000591131"/>
    </source>
</evidence>
<dbReference type="EC" id="4.1.99.3" evidence="3"/>
<feature type="coiled-coil region" evidence="13">
    <location>
        <begin position="530"/>
        <end position="557"/>
    </location>
</feature>
<keyword evidence="6" id="KW-0227">DNA damage</keyword>
<evidence type="ECO:0000256" key="6">
    <source>
        <dbReference type="ARBA" id="ARBA00022763"/>
    </source>
</evidence>
<dbReference type="FunFam" id="1.10.579.10:FF:000002">
    <property type="entry name" value="Deoxyribodipyrimidine photolyase"/>
    <property type="match status" value="1"/>
</dbReference>
<evidence type="ECO:0000256" key="8">
    <source>
        <dbReference type="ARBA" id="ARBA00023125"/>
    </source>
</evidence>
<dbReference type="InterPro" id="IPR008148">
    <property type="entry name" value="DNA_photolyase_2"/>
</dbReference>
<keyword evidence="10" id="KW-0456">Lyase</keyword>
<dbReference type="Proteomes" id="UP000591131">
    <property type="component" value="Unassembled WGS sequence"/>
</dbReference>
<evidence type="ECO:0000256" key="11">
    <source>
        <dbReference type="ARBA" id="ARBA00031671"/>
    </source>
</evidence>
<feature type="compositionally biased region" description="Acidic residues" evidence="14">
    <location>
        <begin position="591"/>
        <end position="604"/>
    </location>
</feature>
<dbReference type="SUPFAM" id="SSF52425">
    <property type="entry name" value="Cryptochrome/photolyase, N-terminal domain"/>
    <property type="match status" value="1"/>
</dbReference>
<comment type="cofactor">
    <cofactor evidence="1">
        <name>FAD</name>
        <dbReference type="ChEBI" id="CHEBI:57692"/>
    </cofactor>
</comment>
<dbReference type="Gene3D" id="3.40.50.620">
    <property type="entry name" value="HUPs"/>
    <property type="match status" value="1"/>
</dbReference>
<keyword evidence="17" id="KW-1185">Reference proteome</keyword>
<comment type="caution">
    <text evidence="16">The sequence shown here is derived from an EMBL/GenBank/DDBJ whole genome shotgun (WGS) entry which is preliminary data.</text>
</comment>
<feature type="region of interest" description="Disordered" evidence="14">
    <location>
        <begin position="588"/>
        <end position="613"/>
    </location>
</feature>